<feature type="chain" id="PRO_5006070126" description="Kazal-like domain-containing protein" evidence="2">
    <location>
        <begin position="20"/>
        <end position="376"/>
    </location>
</feature>
<protein>
    <recommendedName>
        <fullName evidence="3">Kazal-like domain-containing protein</fullName>
    </recommendedName>
</protein>
<dbReference type="CDD" id="cd00104">
    <property type="entry name" value="KAZAL_FS"/>
    <property type="match status" value="1"/>
</dbReference>
<dbReference type="Pfam" id="PF00050">
    <property type="entry name" value="Kazal_1"/>
    <property type="match status" value="1"/>
</dbReference>
<dbReference type="SUPFAM" id="SSF100895">
    <property type="entry name" value="Kazal-type serine protease inhibitors"/>
    <property type="match status" value="1"/>
</dbReference>
<feature type="signal peptide" evidence="2">
    <location>
        <begin position="1"/>
        <end position="19"/>
    </location>
</feature>
<name>A0A0P4VWK0_SCYOL</name>
<organism evidence="4">
    <name type="scientific">Scylla olivacea</name>
    <name type="common">Orange mud crab</name>
    <name type="synonym">Cancer olivacea</name>
    <dbReference type="NCBI Taxonomy" id="85551"/>
    <lineage>
        <taxon>Eukaryota</taxon>
        <taxon>Metazoa</taxon>
        <taxon>Ecdysozoa</taxon>
        <taxon>Arthropoda</taxon>
        <taxon>Crustacea</taxon>
        <taxon>Multicrustacea</taxon>
        <taxon>Malacostraca</taxon>
        <taxon>Eumalacostraca</taxon>
        <taxon>Eucarida</taxon>
        <taxon>Decapoda</taxon>
        <taxon>Pleocyemata</taxon>
        <taxon>Brachyura</taxon>
        <taxon>Eubrachyura</taxon>
        <taxon>Portunoidea</taxon>
        <taxon>Portunidae</taxon>
        <taxon>Portuninae</taxon>
        <taxon>Scylla</taxon>
    </lineage>
</organism>
<dbReference type="PROSITE" id="PS51465">
    <property type="entry name" value="KAZAL_2"/>
    <property type="match status" value="1"/>
</dbReference>
<dbReference type="InterPro" id="IPR002350">
    <property type="entry name" value="Kazal_dom"/>
</dbReference>
<dbReference type="EMBL" id="GDRN01108762">
    <property type="protein sequence ID" value="JAI57170.1"/>
    <property type="molecule type" value="Transcribed_RNA"/>
</dbReference>
<feature type="region of interest" description="Disordered" evidence="1">
    <location>
        <begin position="265"/>
        <end position="284"/>
    </location>
</feature>
<dbReference type="InterPro" id="IPR036058">
    <property type="entry name" value="Kazal_dom_sf"/>
</dbReference>
<evidence type="ECO:0000256" key="2">
    <source>
        <dbReference type="SAM" id="SignalP"/>
    </source>
</evidence>
<dbReference type="AlphaFoldDB" id="A0A0P4VWK0"/>
<proteinExistence type="predicted"/>
<evidence type="ECO:0000256" key="1">
    <source>
        <dbReference type="SAM" id="MobiDB-lite"/>
    </source>
</evidence>
<dbReference type="Gene3D" id="3.30.60.30">
    <property type="match status" value="1"/>
</dbReference>
<feature type="compositionally biased region" description="Basic residues" evidence="1">
    <location>
        <begin position="133"/>
        <end position="152"/>
    </location>
</feature>
<feature type="domain" description="Kazal-like" evidence="3">
    <location>
        <begin position="1"/>
        <end position="69"/>
    </location>
</feature>
<feature type="region of interest" description="Disordered" evidence="1">
    <location>
        <begin position="65"/>
        <end position="232"/>
    </location>
</feature>
<accession>A0A0P4VWK0</accession>
<evidence type="ECO:0000259" key="3">
    <source>
        <dbReference type="PROSITE" id="PS51465"/>
    </source>
</evidence>
<sequence length="376" mass="41397">MRLGCLLPVLVAMVVVAEARDARFLCPNKYDPVCGSDGKTYSSTCMLWGERYYGNKPNLHVVKKGVCDPKSKPDRSNYGRSYKPGPKLPPGAVPGRTHGGKHSRPQVAHQLKPGAPHHHHPVNIAPRSYTPQKTHKQTSQKHQKKYSGKPQKHFAQGPGVTHGISPRIAQGPKPKGPQKSSRKRSWAVYGNRQKDTDSRHRGKHPSTYKSFASSKYQVAQSQSQPQPRLATKFSRPAVVAQHTLAPLPLHTKSPGETVDLYKKPCKKHRAHDSPPAKASKSTGGKRIGKAVYYSPYSSPRVVSPKGAFYLRPETPPESVSLPPSPSSYIVPKYTSYPQSSVSKPSIVVAPKPETLGTSWTPIQDQFQQTGPFLYYG</sequence>
<reference evidence="4" key="1">
    <citation type="submission" date="2015-09" db="EMBL/GenBank/DDBJ databases">
        <title>Scylla olivacea transcriptome.</title>
        <authorList>
            <person name="Ikhwanuddin M."/>
        </authorList>
    </citation>
    <scope>NUCLEOTIDE SEQUENCE</scope>
</reference>
<feature type="compositionally biased region" description="Polar residues" evidence="1">
    <location>
        <begin position="207"/>
        <end position="226"/>
    </location>
</feature>
<evidence type="ECO:0000313" key="4">
    <source>
        <dbReference type="EMBL" id="JAI57170.1"/>
    </source>
</evidence>
<keyword evidence="2" id="KW-0732">Signal</keyword>
<dbReference type="SMART" id="SM00280">
    <property type="entry name" value="KAZAL"/>
    <property type="match status" value="1"/>
</dbReference>
<feature type="compositionally biased region" description="Basic and acidic residues" evidence="1">
    <location>
        <begin position="65"/>
        <end position="77"/>
    </location>
</feature>